<accession>A0A1G6ND71</accession>
<feature type="signal peptide" evidence="6">
    <location>
        <begin position="1"/>
        <end position="33"/>
    </location>
</feature>
<feature type="binding site" evidence="3">
    <location>
        <position position="192"/>
    </location>
    <ligand>
        <name>Mg(2+)</name>
        <dbReference type="ChEBI" id="CHEBI:18420"/>
    </ligand>
</feature>
<feature type="chain" id="PRO_5017332612" evidence="6">
    <location>
        <begin position="34"/>
        <end position="492"/>
    </location>
</feature>
<dbReference type="RefSeq" id="WP_244516041.1">
    <property type="nucleotide sequence ID" value="NZ_FMYK01000009.1"/>
</dbReference>
<reference evidence="8" key="1">
    <citation type="submission" date="2016-09" db="EMBL/GenBank/DDBJ databases">
        <authorList>
            <person name="Varghese N."/>
            <person name="Submissions S."/>
        </authorList>
    </citation>
    <scope>NUCLEOTIDE SEQUENCE [LARGE SCALE GENOMIC DNA]</scope>
    <source>
        <strain evidence="8">ANC 3699</strain>
    </source>
</reference>
<dbReference type="PANTHER" id="PTHR11596:SF5">
    <property type="entry name" value="ALKALINE PHOSPHATASE"/>
    <property type="match status" value="1"/>
</dbReference>
<evidence type="ECO:0000256" key="5">
    <source>
        <dbReference type="RuleBase" id="RU003946"/>
    </source>
</evidence>
<dbReference type="CDD" id="cd16012">
    <property type="entry name" value="ALP"/>
    <property type="match status" value="1"/>
</dbReference>
<comment type="similarity">
    <text evidence="5">Belongs to the alkaline phosphatase family.</text>
</comment>
<feature type="binding site" evidence="3">
    <location>
        <position position="365"/>
    </location>
    <ligand>
        <name>Zn(2+)</name>
        <dbReference type="ChEBI" id="CHEBI:29105"/>
        <label>2</label>
    </ligand>
</feature>
<dbReference type="EMBL" id="FMYK01000009">
    <property type="protein sequence ID" value="SDC65135.1"/>
    <property type="molecule type" value="Genomic_DNA"/>
</dbReference>
<sequence length="492" mass="51932">MQTPAKKILPIMTTKKLTTMIMTAMLVSLSACSHQPVSTSASLQSTLITPQAKGQPDAFGGARRLNQEHSAILKASIDDAHAKNVILFIGDGTSDSEITIARNYLVGASGYLKGIDVLPFTGSYTTYSIDRDGKVNYVTDSAASASAWATGTKAYNGALGLDRHGKVHQSLLELAKANGLATGNVTTTEIQDATPASLYAHISARKCYTPAKTAELCPTETVQNGGLGSITEQLLKNHADITLGGGAQYFAATATAGQYQGQTLLQQAKARGFRMVNNLNQLQAIDAVSQQQPVIGVFAQGNLPVIWSGPKSTLGGNQKPAVSCQENPEFVAGTPLLKEMTAKALSLLSSHPKGFFLQVESGSIDKQNHKANACGQIGETKQLDEAIQVGLEFAKQHGDTLIIVTGDHAHTSQIIPIKANSPGLTVALKTPIDQSVMAVNYATETGDSQAHTGVQVRTAAIGPRAANINGLLDQTDIFFIIRDALNLESIQK</sequence>
<evidence type="ECO:0000256" key="1">
    <source>
        <dbReference type="ARBA" id="ARBA00022553"/>
    </source>
</evidence>
<dbReference type="GO" id="GO:0004035">
    <property type="term" value="F:alkaline phosphatase activity"/>
    <property type="evidence" value="ECO:0007669"/>
    <property type="project" value="TreeGrafter"/>
</dbReference>
<evidence type="ECO:0000256" key="3">
    <source>
        <dbReference type="PIRSR" id="PIRSR601952-2"/>
    </source>
</evidence>
<feature type="active site" description="Phosphoserine intermediate" evidence="2">
    <location>
        <position position="141"/>
    </location>
</feature>
<evidence type="ECO:0000313" key="8">
    <source>
        <dbReference type="Proteomes" id="UP000242317"/>
    </source>
</evidence>
<comment type="cofactor">
    <cofactor evidence="3">
        <name>Zn(2+)</name>
        <dbReference type="ChEBI" id="CHEBI:29105"/>
    </cofactor>
    <text evidence="3">Binds 2 Zn(2+) ions.</text>
</comment>
<dbReference type="AlphaFoldDB" id="A0A1G6ND71"/>
<dbReference type="GO" id="GO:0046872">
    <property type="term" value="F:metal ion binding"/>
    <property type="evidence" value="ECO:0007669"/>
    <property type="project" value="UniProtKB-KW"/>
</dbReference>
<gene>
    <name evidence="7" type="ORF">SAMN05421749_10956</name>
</gene>
<name>A0A1G6ND71_9GAMM</name>
<keyword evidence="3" id="KW-0479">Metal-binding</keyword>
<dbReference type="SMART" id="SM00098">
    <property type="entry name" value="alkPPc"/>
    <property type="match status" value="1"/>
</dbReference>
<feature type="binding site" evidence="3">
    <location>
        <position position="91"/>
    </location>
    <ligand>
        <name>Zn(2+)</name>
        <dbReference type="ChEBI" id="CHEBI:29105"/>
        <label>2</label>
    </ligand>
</feature>
<protein>
    <submittedName>
        <fullName evidence="7">Alkaline phosphatase</fullName>
    </submittedName>
</protein>
<feature type="binding site" evidence="3">
    <location>
        <position position="407"/>
    </location>
    <ligand>
        <name>Zn(2+)</name>
        <dbReference type="ChEBI" id="CHEBI:29105"/>
        <label>2</label>
    </ligand>
</feature>
<proteinExistence type="inferred from homology"/>
<feature type="binding site" evidence="3">
    <location>
        <position position="408"/>
    </location>
    <ligand>
        <name>Zn(2+)</name>
        <dbReference type="ChEBI" id="CHEBI:29105"/>
        <label>2</label>
    </ligand>
</feature>
<dbReference type="InterPro" id="IPR017850">
    <property type="entry name" value="Alkaline_phosphatase_core_sf"/>
</dbReference>
<keyword evidence="8" id="KW-1185">Reference proteome</keyword>
<organism evidence="7 8">
    <name type="scientific">Acinetobacter marinus</name>
    <dbReference type="NCBI Taxonomy" id="281375"/>
    <lineage>
        <taxon>Bacteria</taxon>
        <taxon>Pseudomonadati</taxon>
        <taxon>Pseudomonadota</taxon>
        <taxon>Gammaproteobacteria</taxon>
        <taxon>Moraxellales</taxon>
        <taxon>Moraxellaceae</taxon>
        <taxon>Acinetobacter</taxon>
    </lineage>
</organism>
<dbReference type="PROSITE" id="PS51257">
    <property type="entry name" value="PROKAR_LIPOPROTEIN"/>
    <property type="match status" value="1"/>
</dbReference>
<keyword evidence="4" id="KW-1015">Disulfide bond</keyword>
<dbReference type="SUPFAM" id="SSF53649">
    <property type="entry name" value="Alkaline phosphatase-like"/>
    <property type="match status" value="1"/>
</dbReference>
<evidence type="ECO:0000256" key="6">
    <source>
        <dbReference type="SAM" id="SignalP"/>
    </source>
</evidence>
<keyword evidence="1" id="KW-0597">Phosphoprotein</keyword>
<dbReference type="NCBIfam" id="NF007810">
    <property type="entry name" value="PRK10518.1"/>
    <property type="match status" value="1"/>
</dbReference>
<feature type="binding site" evidence="3">
    <location>
        <position position="451"/>
    </location>
    <ligand>
        <name>Zn(2+)</name>
        <dbReference type="ChEBI" id="CHEBI:29105"/>
        <label>2</label>
    </ligand>
</feature>
<feature type="binding site" evidence="3">
    <location>
        <position position="194"/>
    </location>
    <ligand>
        <name>Mg(2+)</name>
        <dbReference type="ChEBI" id="CHEBI:18420"/>
    </ligand>
</feature>
<feature type="binding site" evidence="3">
    <location>
        <position position="360"/>
    </location>
    <ligand>
        <name>Mg(2+)</name>
        <dbReference type="ChEBI" id="CHEBI:18420"/>
    </ligand>
</feature>
<keyword evidence="6" id="KW-0732">Signal</keyword>
<dbReference type="Proteomes" id="UP000242317">
    <property type="component" value="Unassembled WGS sequence"/>
</dbReference>
<comment type="cofactor">
    <cofactor evidence="3">
        <name>Mg(2+)</name>
        <dbReference type="ChEBI" id="CHEBI:18420"/>
    </cofactor>
    <text evidence="3">Binds 1 Mg(2+) ion.</text>
</comment>
<keyword evidence="3" id="KW-0862">Zinc</keyword>
<evidence type="ECO:0000256" key="2">
    <source>
        <dbReference type="PIRSR" id="PIRSR601952-1"/>
    </source>
</evidence>
<dbReference type="PRINTS" id="PR00113">
    <property type="entry name" value="ALKPHPHTASE"/>
</dbReference>
<feature type="disulfide bond" evidence="4">
    <location>
        <begin position="324"/>
        <end position="374"/>
    </location>
</feature>
<dbReference type="Pfam" id="PF00245">
    <property type="entry name" value="Alk_phosphatase"/>
    <property type="match status" value="1"/>
</dbReference>
<feature type="disulfide bond" evidence="4">
    <location>
        <begin position="207"/>
        <end position="217"/>
    </location>
</feature>
<evidence type="ECO:0000313" key="7">
    <source>
        <dbReference type="EMBL" id="SDC65135.1"/>
    </source>
</evidence>
<keyword evidence="3" id="KW-0460">Magnesium</keyword>
<dbReference type="Gene3D" id="3.40.720.10">
    <property type="entry name" value="Alkaline Phosphatase, subunit A"/>
    <property type="match status" value="1"/>
</dbReference>
<dbReference type="PANTHER" id="PTHR11596">
    <property type="entry name" value="ALKALINE PHOSPHATASE"/>
    <property type="match status" value="1"/>
</dbReference>
<feature type="binding site" evidence="3">
    <location>
        <position position="91"/>
    </location>
    <ligand>
        <name>Mg(2+)</name>
        <dbReference type="ChEBI" id="CHEBI:18420"/>
    </ligand>
</feature>
<evidence type="ECO:0000256" key="4">
    <source>
        <dbReference type="PIRSR" id="PIRSR601952-3"/>
    </source>
</evidence>
<feature type="binding site" evidence="3">
    <location>
        <position position="369"/>
    </location>
    <ligand>
        <name>Zn(2+)</name>
        <dbReference type="ChEBI" id="CHEBI:29105"/>
        <label>2</label>
    </ligand>
</feature>
<dbReference type="InterPro" id="IPR001952">
    <property type="entry name" value="Alkaline_phosphatase"/>
</dbReference>